<accession>A0ACC0CWE4</accession>
<name>A0ACC0CWE4_9PEZI</name>
<evidence type="ECO:0000313" key="1">
    <source>
        <dbReference type="EMBL" id="KAI6084430.1"/>
    </source>
</evidence>
<dbReference type="Proteomes" id="UP001497680">
    <property type="component" value="Unassembled WGS sequence"/>
</dbReference>
<dbReference type="EMBL" id="MU394337">
    <property type="protein sequence ID" value="KAI6084430.1"/>
    <property type="molecule type" value="Genomic_DNA"/>
</dbReference>
<reference evidence="1 2" key="1">
    <citation type="journal article" date="2022" name="New Phytol.">
        <title>Ecological generalism drives hyperdiversity of secondary metabolite gene clusters in xylarialean endophytes.</title>
        <authorList>
            <person name="Franco M.E.E."/>
            <person name="Wisecaver J.H."/>
            <person name="Arnold A.E."/>
            <person name="Ju Y.M."/>
            <person name="Slot J.C."/>
            <person name="Ahrendt S."/>
            <person name="Moore L.P."/>
            <person name="Eastman K.E."/>
            <person name="Scott K."/>
            <person name="Konkel Z."/>
            <person name="Mondo S.J."/>
            <person name="Kuo A."/>
            <person name="Hayes R.D."/>
            <person name="Haridas S."/>
            <person name="Andreopoulos B."/>
            <person name="Riley R."/>
            <person name="LaButti K."/>
            <person name="Pangilinan J."/>
            <person name="Lipzen A."/>
            <person name="Amirebrahimi M."/>
            <person name="Yan J."/>
            <person name="Adam C."/>
            <person name="Keymanesh K."/>
            <person name="Ng V."/>
            <person name="Louie K."/>
            <person name="Northen T."/>
            <person name="Drula E."/>
            <person name="Henrissat B."/>
            <person name="Hsieh H.M."/>
            <person name="Youens-Clark K."/>
            <person name="Lutzoni F."/>
            <person name="Miadlikowska J."/>
            <person name="Eastwood D.C."/>
            <person name="Hamelin R.C."/>
            <person name="Grigoriev I.V."/>
            <person name="U'Ren J.M."/>
        </authorList>
    </citation>
    <scope>NUCLEOTIDE SEQUENCE [LARGE SCALE GENOMIC DNA]</scope>
    <source>
        <strain evidence="1 2">ER1909</strain>
    </source>
</reference>
<sequence>MQKVLPSCSEFINFEFLRLLGSAPFQGAEIGECLEAAASIRPNDPENWYNTWSSVAARAEQIGEDALRSGDREAARWAFLRASNYRRSSEFLLHQPGSLQDPRLFFAISKSVENFKRSCALLDSPFICLEVPYGDPSKADDILPAYLFLPTPGSTTPNSKVPILVANGGFDSTQEELYYFMPAGARTRGYACLTFEGPGQGIVVRRKNAQYLRPDWEVVIGVVLDTLFTEAKAHPEWNLDLDRIAIAGPSLGAYFALRGATDPRIQAAVSIDGTCDMGEAFHAHLPSLLIDAIERHWVRDSILDKLLLTLARLDFQTSWEFGHGMLTMGIDSPVRFLREMLHKYTLLHPGSDGKPLMSKIKGPVLVTAAIETLYFPLEIGPQRVYDELAHLKSGESRELWIPDSASQGGLQAKVAALSSLHAKLFGWLDGVFHMKR</sequence>
<keyword evidence="2" id="KW-1185">Reference proteome</keyword>
<gene>
    <name evidence="1" type="ORF">F4821DRAFT_242861</name>
</gene>
<protein>
    <submittedName>
        <fullName evidence="1">Alpha/Beta hydrolase protein</fullName>
    </submittedName>
</protein>
<organism evidence="1 2">
    <name type="scientific">Hypoxylon rubiginosum</name>
    <dbReference type="NCBI Taxonomy" id="110542"/>
    <lineage>
        <taxon>Eukaryota</taxon>
        <taxon>Fungi</taxon>
        <taxon>Dikarya</taxon>
        <taxon>Ascomycota</taxon>
        <taxon>Pezizomycotina</taxon>
        <taxon>Sordariomycetes</taxon>
        <taxon>Xylariomycetidae</taxon>
        <taxon>Xylariales</taxon>
        <taxon>Hypoxylaceae</taxon>
        <taxon>Hypoxylon</taxon>
    </lineage>
</organism>
<comment type="caution">
    <text evidence="1">The sequence shown here is derived from an EMBL/GenBank/DDBJ whole genome shotgun (WGS) entry which is preliminary data.</text>
</comment>
<proteinExistence type="predicted"/>
<keyword evidence="1" id="KW-0378">Hydrolase</keyword>
<evidence type="ECO:0000313" key="2">
    <source>
        <dbReference type="Proteomes" id="UP001497680"/>
    </source>
</evidence>